<keyword evidence="1" id="KW-1133">Transmembrane helix</keyword>
<evidence type="ECO:0000313" key="2">
    <source>
        <dbReference type="EMBL" id="KAK6540757.1"/>
    </source>
</evidence>
<gene>
    <name evidence="2" type="ORF">TWF694_008148</name>
</gene>
<evidence type="ECO:0000313" key="3">
    <source>
        <dbReference type="Proteomes" id="UP001365542"/>
    </source>
</evidence>
<reference evidence="2 3" key="1">
    <citation type="submission" date="2019-10" db="EMBL/GenBank/DDBJ databases">
        <authorList>
            <person name="Palmer J.M."/>
        </authorList>
    </citation>
    <scope>NUCLEOTIDE SEQUENCE [LARGE SCALE GENOMIC DNA]</scope>
    <source>
        <strain evidence="2 3">TWF694</strain>
    </source>
</reference>
<proteinExistence type="predicted"/>
<dbReference type="EMBL" id="JAVHJO010000004">
    <property type="protein sequence ID" value="KAK6540757.1"/>
    <property type="molecule type" value="Genomic_DNA"/>
</dbReference>
<comment type="caution">
    <text evidence="2">The sequence shown here is derived from an EMBL/GenBank/DDBJ whole genome shotgun (WGS) entry which is preliminary data.</text>
</comment>
<keyword evidence="1" id="KW-0812">Transmembrane</keyword>
<dbReference type="AlphaFoldDB" id="A0AAV9XIK5"/>
<protein>
    <submittedName>
        <fullName evidence="2">Uncharacterized protein</fullName>
    </submittedName>
</protein>
<organism evidence="2 3">
    <name type="scientific">Orbilia ellipsospora</name>
    <dbReference type="NCBI Taxonomy" id="2528407"/>
    <lineage>
        <taxon>Eukaryota</taxon>
        <taxon>Fungi</taxon>
        <taxon>Dikarya</taxon>
        <taxon>Ascomycota</taxon>
        <taxon>Pezizomycotina</taxon>
        <taxon>Orbiliomycetes</taxon>
        <taxon>Orbiliales</taxon>
        <taxon>Orbiliaceae</taxon>
        <taxon>Orbilia</taxon>
    </lineage>
</organism>
<accession>A0AAV9XIK5</accession>
<feature type="transmembrane region" description="Helical" evidence="1">
    <location>
        <begin position="36"/>
        <end position="54"/>
    </location>
</feature>
<keyword evidence="1" id="KW-0472">Membrane</keyword>
<name>A0AAV9XIK5_9PEZI</name>
<sequence length="105" mass="11573">MVSRNVELTSPLNAEACITAQTSSVSRPEAKIASNFVPFFRGFVCVMLNALIPIEKRRREKKKHFGHRTSEPSIDAALSISGASLSSKIELIGLKYRASVRAILR</sequence>
<dbReference type="Proteomes" id="UP001365542">
    <property type="component" value="Unassembled WGS sequence"/>
</dbReference>
<keyword evidence="3" id="KW-1185">Reference proteome</keyword>
<evidence type="ECO:0000256" key="1">
    <source>
        <dbReference type="SAM" id="Phobius"/>
    </source>
</evidence>